<dbReference type="NCBIfam" id="TIGR00523">
    <property type="entry name" value="eIF-1A"/>
    <property type="match status" value="1"/>
</dbReference>
<dbReference type="PANTHER" id="PTHR21668">
    <property type="entry name" value="EIF-1A"/>
    <property type="match status" value="1"/>
</dbReference>
<dbReference type="InterPro" id="IPR018104">
    <property type="entry name" value="TIF_eIF-1A_CS"/>
</dbReference>
<proteinExistence type="inferred from homology"/>
<gene>
    <name evidence="5" type="primary">eif1a</name>
    <name evidence="9" type="ORF">ANME2D_01397</name>
</gene>
<name>A0A062V607_9EURY</name>
<reference evidence="9 10" key="1">
    <citation type="journal article" date="2013" name="Nature">
        <title>Anaerobic oxidation of methane coupled to nitrate reduction in a novel archaeal lineage.</title>
        <authorList>
            <person name="Haroon M.F."/>
            <person name="Hu S."/>
            <person name="Shi Y."/>
            <person name="Imelfort M."/>
            <person name="Keller J."/>
            <person name="Hugenholtz P."/>
            <person name="Yuan Z."/>
            <person name="Tyson G.W."/>
        </authorList>
    </citation>
    <scope>NUCLEOTIDE SEQUENCE [LARGE SCALE GENOMIC DNA]</scope>
    <source>
        <strain evidence="9 10">ANME-2d</strain>
    </source>
</reference>
<evidence type="ECO:0000256" key="7">
    <source>
        <dbReference type="RuleBase" id="RU004365"/>
    </source>
</evidence>
<organism evidence="9 10">
    <name type="scientific">Candidatus Methanoperedens nitratireducens</name>
    <dbReference type="NCBI Taxonomy" id="1392998"/>
    <lineage>
        <taxon>Archaea</taxon>
        <taxon>Methanobacteriati</taxon>
        <taxon>Methanobacteriota</taxon>
        <taxon>Stenosarchaea group</taxon>
        <taxon>Methanomicrobia</taxon>
        <taxon>Methanosarcinales</taxon>
        <taxon>ANME-2 cluster</taxon>
        <taxon>Candidatus Methanoperedentaceae</taxon>
        <taxon>Candidatus Methanoperedens</taxon>
    </lineage>
</organism>
<evidence type="ECO:0000313" key="9">
    <source>
        <dbReference type="EMBL" id="KCZ71998.1"/>
    </source>
</evidence>
<evidence type="ECO:0000259" key="8">
    <source>
        <dbReference type="PROSITE" id="PS50832"/>
    </source>
</evidence>
<keyword evidence="2 5" id="KW-0396">Initiation factor</keyword>
<dbReference type="AlphaFoldDB" id="A0A062V607"/>
<keyword evidence="10" id="KW-1185">Reference proteome</keyword>
<accession>A0A062V607</accession>
<dbReference type="GO" id="GO:0003723">
    <property type="term" value="F:RNA binding"/>
    <property type="evidence" value="ECO:0007669"/>
    <property type="project" value="InterPro"/>
</dbReference>
<dbReference type="InterPro" id="IPR006196">
    <property type="entry name" value="RNA-binding_domain_S1_IF1"/>
</dbReference>
<dbReference type="NCBIfam" id="NF003085">
    <property type="entry name" value="PRK04012.1-5"/>
    <property type="match status" value="1"/>
</dbReference>
<dbReference type="GO" id="GO:0003743">
    <property type="term" value="F:translation initiation factor activity"/>
    <property type="evidence" value="ECO:0007669"/>
    <property type="project" value="UniProtKB-UniRule"/>
</dbReference>
<comment type="similarity">
    <text evidence="1 5 6">Belongs to the eIF-1A family.</text>
</comment>
<keyword evidence="3 5" id="KW-0648">Protein biosynthesis</keyword>
<dbReference type="EMBL" id="JMIY01000003">
    <property type="protein sequence ID" value="KCZ71998.1"/>
    <property type="molecule type" value="Genomic_DNA"/>
</dbReference>
<evidence type="ECO:0000313" key="10">
    <source>
        <dbReference type="Proteomes" id="UP000027153"/>
    </source>
</evidence>
<comment type="function">
    <text evidence="4 5 7">Seems to be required for maximal rate of protein biosynthesis. Enhances ribosome dissociation into subunits and stabilizes the binding of the initiator Met-tRNA(I) to 40 S ribosomal subunits.</text>
</comment>
<dbReference type="Pfam" id="PF01176">
    <property type="entry name" value="eIF-1a"/>
    <property type="match status" value="1"/>
</dbReference>
<dbReference type="Gene3D" id="2.40.50.140">
    <property type="entry name" value="Nucleic acid-binding proteins"/>
    <property type="match status" value="1"/>
</dbReference>
<comment type="caution">
    <text evidence="9">The sequence shown here is derived from an EMBL/GenBank/DDBJ whole genome shotgun (WGS) entry which is preliminary data.</text>
</comment>
<dbReference type="PROSITE" id="PS50832">
    <property type="entry name" value="S1_IF1_TYPE"/>
    <property type="match status" value="1"/>
</dbReference>
<dbReference type="PROSITE" id="PS01262">
    <property type="entry name" value="IF1A"/>
    <property type="match status" value="1"/>
</dbReference>
<evidence type="ECO:0000256" key="3">
    <source>
        <dbReference type="ARBA" id="ARBA00022917"/>
    </source>
</evidence>
<evidence type="ECO:0000256" key="5">
    <source>
        <dbReference type="HAMAP-Rule" id="MF_00216"/>
    </source>
</evidence>
<dbReference type="HAMAP" id="MF_00216">
    <property type="entry name" value="aIF_1A"/>
    <property type="match status" value="1"/>
</dbReference>
<evidence type="ECO:0000256" key="1">
    <source>
        <dbReference type="ARBA" id="ARBA00007392"/>
    </source>
</evidence>
<sequence length="78" mass="8955">MLGTVESLLGANKIRVRCMDGVVRLARIPGKIKKRIWLMEGDVVIVVPWSFQNEKADIVWKYSGPQVNWLQRKGFLKS</sequence>
<dbReference type="PATRIC" id="fig|1392998.3.peg.1408"/>
<evidence type="ECO:0000256" key="6">
    <source>
        <dbReference type="RuleBase" id="RU004364"/>
    </source>
</evidence>
<feature type="domain" description="S1-like" evidence="8">
    <location>
        <begin position="1"/>
        <end position="63"/>
    </location>
</feature>
<dbReference type="InterPro" id="IPR012340">
    <property type="entry name" value="NA-bd_OB-fold"/>
</dbReference>
<evidence type="ECO:0000256" key="2">
    <source>
        <dbReference type="ARBA" id="ARBA00022540"/>
    </source>
</evidence>
<dbReference type="NCBIfam" id="NF003084">
    <property type="entry name" value="PRK04012.1-3"/>
    <property type="match status" value="1"/>
</dbReference>
<dbReference type="SUPFAM" id="SSF50249">
    <property type="entry name" value="Nucleic acid-binding proteins"/>
    <property type="match status" value="1"/>
</dbReference>
<dbReference type="SMART" id="SM00652">
    <property type="entry name" value="eIF1a"/>
    <property type="match status" value="1"/>
</dbReference>
<protein>
    <recommendedName>
        <fullName evidence="5">Translation initiation factor 1A</fullName>
        <shortName evidence="5">aIF-1A</shortName>
    </recommendedName>
</protein>
<dbReference type="InterPro" id="IPR001253">
    <property type="entry name" value="TIF_eIF-1A"/>
</dbReference>
<dbReference type="Proteomes" id="UP000027153">
    <property type="component" value="Unassembled WGS sequence"/>
</dbReference>
<dbReference type="CDD" id="cd05793">
    <property type="entry name" value="S1_IF1A"/>
    <property type="match status" value="1"/>
</dbReference>
<evidence type="ECO:0000256" key="4">
    <source>
        <dbReference type="ARBA" id="ARBA00025502"/>
    </source>
</evidence>